<dbReference type="EMBL" id="JAVHJV010000001">
    <property type="protein sequence ID" value="KAK5947457.1"/>
    <property type="molecule type" value="Genomic_DNA"/>
</dbReference>
<feature type="domain" description="Hemerythrin-like" evidence="1">
    <location>
        <begin position="33"/>
        <end position="154"/>
    </location>
</feature>
<reference evidence="2 3" key="1">
    <citation type="journal article" date="2023" name="Res Sq">
        <title>Genomic and morphological characterization of Knufia obscura isolated from the Mars 2020 spacecraft assembly facility.</title>
        <authorList>
            <person name="Chander A.M."/>
            <person name="Teixeira M.M."/>
            <person name="Singh N.K."/>
            <person name="Williams M.P."/>
            <person name="Parker C.W."/>
            <person name="Leo P."/>
            <person name="Stajich J.E."/>
            <person name="Torok T."/>
            <person name="Tighe S."/>
            <person name="Mason C.E."/>
            <person name="Venkateswaran K."/>
        </authorList>
    </citation>
    <scope>NUCLEOTIDE SEQUENCE [LARGE SCALE GENOMIC DNA]</scope>
    <source>
        <strain evidence="2 3">CCFEE 5817</strain>
    </source>
</reference>
<sequence>MSSQWADKPYPLISTDPFSKDPSHAAYYVATQMALAHNGILRGLNSIYLQATHIPRKDLDTVRDFLTYCQCWSESMHHHHDMEEEHFFPSIEQVTGVQGIMERNIEQHRAFTPGFNSFHEYAQTCPPKDYDGQKIQSLIESFAEPLSQHLHDEVDTLRALDKYDSERVRQAYKRLEKSLMDTDNVRHILAHKRVHDRH</sequence>
<dbReference type="GeneID" id="89995056"/>
<dbReference type="RefSeq" id="XP_064735547.1">
    <property type="nucleotide sequence ID" value="XM_064870050.1"/>
</dbReference>
<keyword evidence="3" id="KW-1185">Reference proteome</keyword>
<dbReference type="InterPro" id="IPR012312">
    <property type="entry name" value="Hemerythrin-like"/>
</dbReference>
<dbReference type="Pfam" id="PF01814">
    <property type="entry name" value="Hemerythrin"/>
    <property type="match status" value="1"/>
</dbReference>
<proteinExistence type="predicted"/>
<accession>A0ABR0S3L3</accession>
<dbReference type="PANTHER" id="PTHR38048:SF2">
    <property type="entry name" value="HEMERYTHRIN-LIKE DOMAIN-CONTAINING PROTEIN"/>
    <property type="match status" value="1"/>
</dbReference>
<evidence type="ECO:0000259" key="1">
    <source>
        <dbReference type="Pfam" id="PF01814"/>
    </source>
</evidence>
<organism evidence="2 3">
    <name type="scientific">Knufia obscura</name>
    <dbReference type="NCBI Taxonomy" id="1635080"/>
    <lineage>
        <taxon>Eukaryota</taxon>
        <taxon>Fungi</taxon>
        <taxon>Dikarya</taxon>
        <taxon>Ascomycota</taxon>
        <taxon>Pezizomycotina</taxon>
        <taxon>Eurotiomycetes</taxon>
        <taxon>Chaetothyriomycetidae</taxon>
        <taxon>Chaetothyriales</taxon>
        <taxon>Trichomeriaceae</taxon>
        <taxon>Knufia</taxon>
    </lineage>
</organism>
<name>A0ABR0S3L3_9EURO</name>
<comment type="caution">
    <text evidence="2">The sequence shown here is derived from an EMBL/GenBank/DDBJ whole genome shotgun (WGS) entry which is preliminary data.</text>
</comment>
<evidence type="ECO:0000313" key="3">
    <source>
        <dbReference type="Proteomes" id="UP001334248"/>
    </source>
</evidence>
<dbReference type="PANTHER" id="PTHR38048">
    <property type="entry name" value="EXPRESSED PROTEIN"/>
    <property type="match status" value="1"/>
</dbReference>
<dbReference type="Proteomes" id="UP001334248">
    <property type="component" value="Unassembled WGS sequence"/>
</dbReference>
<dbReference type="InterPro" id="IPR053206">
    <property type="entry name" value="Dimeric_xanthone_biosynth"/>
</dbReference>
<gene>
    <name evidence="2" type="ORF">PMZ80_001607</name>
</gene>
<evidence type="ECO:0000313" key="2">
    <source>
        <dbReference type="EMBL" id="KAK5947457.1"/>
    </source>
</evidence>
<dbReference type="Gene3D" id="1.20.120.520">
    <property type="entry name" value="nmb1532 protein domain like"/>
    <property type="match status" value="1"/>
</dbReference>
<protein>
    <recommendedName>
        <fullName evidence="1">Hemerythrin-like domain-containing protein</fullName>
    </recommendedName>
</protein>